<comment type="caution">
    <text evidence="1">The sequence shown here is derived from an EMBL/GenBank/DDBJ whole genome shotgun (WGS) entry which is preliminary data.</text>
</comment>
<accession>A0ABR2BI15</accession>
<gene>
    <name evidence="1" type="ORF">V6N12_073545</name>
</gene>
<evidence type="ECO:0000313" key="1">
    <source>
        <dbReference type="EMBL" id="KAK8506592.1"/>
    </source>
</evidence>
<organism evidence="1 2">
    <name type="scientific">Hibiscus sabdariffa</name>
    <name type="common">roselle</name>
    <dbReference type="NCBI Taxonomy" id="183260"/>
    <lineage>
        <taxon>Eukaryota</taxon>
        <taxon>Viridiplantae</taxon>
        <taxon>Streptophyta</taxon>
        <taxon>Embryophyta</taxon>
        <taxon>Tracheophyta</taxon>
        <taxon>Spermatophyta</taxon>
        <taxon>Magnoliopsida</taxon>
        <taxon>eudicotyledons</taxon>
        <taxon>Gunneridae</taxon>
        <taxon>Pentapetalae</taxon>
        <taxon>rosids</taxon>
        <taxon>malvids</taxon>
        <taxon>Malvales</taxon>
        <taxon>Malvaceae</taxon>
        <taxon>Malvoideae</taxon>
        <taxon>Hibiscus</taxon>
    </lineage>
</organism>
<name>A0ABR2BI15_9ROSI</name>
<keyword evidence="2" id="KW-1185">Reference proteome</keyword>
<dbReference type="EMBL" id="JBBPBM010000117">
    <property type="protein sequence ID" value="KAK8506592.1"/>
    <property type="molecule type" value="Genomic_DNA"/>
</dbReference>
<protein>
    <submittedName>
        <fullName evidence="1">Uncharacterized protein</fullName>
    </submittedName>
</protein>
<dbReference type="Proteomes" id="UP001472677">
    <property type="component" value="Unassembled WGS sequence"/>
</dbReference>
<reference evidence="1 2" key="1">
    <citation type="journal article" date="2024" name="G3 (Bethesda)">
        <title>Genome assembly of Hibiscus sabdariffa L. provides insights into metabolisms of medicinal natural products.</title>
        <authorList>
            <person name="Kim T."/>
        </authorList>
    </citation>
    <scope>NUCLEOTIDE SEQUENCE [LARGE SCALE GENOMIC DNA]</scope>
    <source>
        <strain evidence="1">TK-2024</strain>
        <tissue evidence="1">Old leaves</tissue>
    </source>
</reference>
<proteinExistence type="predicted"/>
<sequence length="106" mass="11813">MVEVNSSSSRSTLIPAWLHLVVVDNDGRIIGSDAIKFFGMSSLSRQDLKQLVSLVQEGRQISHCLMNGDVGFENINPPAMECLNTLIMRKKQSSKSRAPERNCMTF</sequence>
<evidence type="ECO:0000313" key="2">
    <source>
        <dbReference type="Proteomes" id="UP001472677"/>
    </source>
</evidence>